<dbReference type="PANTHER" id="PTHR10177">
    <property type="entry name" value="CYCLINS"/>
    <property type="match status" value="1"/>
</dbReference>
<dbReference type="InterPro" id="IPR036915">
    <property type="entry name" value="Cyclin-like_sf"/>
</dbReference>
<sequence>MPFELPVPPTSESLEHIQWALLKEKHYTAFTNPQYIEDVQRHGMTTTWRLRVCRWMFETAKEFELQMDTVAGALHFLDQYLSQHSVDRVTLQLLGMICMWTASKMHEGKPILLEEMALMCERKFSRAQMMDAEAQLVRLLGFRFNPPNVFTMARDFVNELPFGDDSDRRANCVASVFHVLERVVEDVASLHCSASSLAKAAVQLVAKSEYKLTVKQVLKALKTVEIKESAYRAAFKIVRGCYFGKTPTPSKTESPRPAVAEEVEVIKPLAQSPTSIEALQLYQEQDTTPEDGELDSSYLICTETLSPSPSQAPAAPVRTAASTSSTIGVTRAAPSQSGSDQGSAITQEVRRQLMLFVLQGHHTLFNRAFYNESNDLHFSLLTKTVRAINGLALKAWIPTRLHDKYVRRCGEV</sequence>
<evidence type="ECO:0000313" key="7">
    <source>
        <dbReference type="EMBL" id="RLN83050.1"/>
    </source>
</evidence>
<dbReference type="Proteomes" id="UP000792063">
    <property type="component" value="Unassembled WGS sequence"/>
</dbReference>
<evidence type="ECO:0000313" key="8">
    <source>
        <dbReference type="Proteomes" id="UP000285624"/>
    </source>
</evidence>
<evidence type="ECO:0000313" key="5">
    <source>
        <dbReference type="EMBL" id="KAG2528548.1"/>
    </source>
</evidence>
<accession>A0A3R7JA58</accession>
<reference evidence="4" key="1">
    <citation type="journal article" date="2015" name="Genom Data">
        <title>Genome sequences of six Phytophthora species associated with forests in New Zealand.</title>
        <authorList>
            <person name="Studholme D.J."/>
            <person name="McDougal R.L."/>
            <person name="Sambles C."/>
            <person name="Hansen E."/>
            <person name="Hardy G."/>
            <person name="Grant M."/>
            <person name="Ganley R.J."/>
            <person name="Williams N.M."/>
        </authorList>
    </citation>
    <scope>NUCLEOTIDE SEQUENCE</scope>
    <source>
        <strain evidence="4">NZFS 2646</strain>
        <strain evidence="5">NZFS 3630</strain>
    </source>
</reference>
<evidence type="ECO:0000313" key="9">
    <source>
        <dbReference type="Proteomes" id="UP000285883"/>
    </source>
</evidence>
<dbReference type="AlphaFoldDB" id="A0A3R7JA58"/>
<dbReference type="Pfam" id="PF00134">
    <property type="entry name" value="Cyclin_N"/>
    <property type="match status" value="1"/>
</dbReference>
<gene>
    <name evidence="6" type="ORF">BBI17_000507</name>
    <name evidence="7" type="ORF">BBO99_00002437</name>
    <name evidence="4" type="ORF">JM16_001908</name>
    <name evidence="5" type="ORF">JM18_002010</name>
</gene>
<dbReference type="SUPFAM" id="SSF47954">
    <property type="entry name" value="Cyclin-like"/>
    <property type="match status" value="1"/>
</dbReference>
<dbReference type="SMART" id="SM00385">
    <property type="entry name" value="CYCLIN"/>
    <property type="match status" value="1"/>
</dbReference>
<keyword evidence="8" id="KW-1185">Reference proteome</keyword>
<dbReference type="InterPro" id="IPR013763">
    <property type="entry name" value="Cyclin-like_dom"/>
</dbReference>
<dbReference type="EMBL" id="MBDN02000041">
    <property type="protein sequence ID" value="RLN83050.1"/>
    <property type="molecule type" value="Genomic_DNA"/>
</dbReference>
<comment type="caution">
    <text evidence="7">The sequence shown here is derived from an EMBL/GenBank/DDBJ whole genome shotgun (WGS) entry which is preliminary data.</text>
</comment>
<organism evidence="7 8">
    <name type="scientific">Phytophthora kernoviae</name>
    <dbReference type="NCBI Taxonomy" id="325452"/>
    <lineage>
        <taxon>Eukaryota</taxon>
        <taxon>Sar</taxon>
        <taxon>Stramenopiles</taxon>
        <taxon>Oomycota</taxon>
        <taxon>Peronosporomycetes</taxon>
        <taxon>Peronosporales</taxon>
        <taxon>Peronosporaceae</taxon>
        <taxon>Phytophthora</taxon>
    </lineage>
</organism>
<feature type="domain" description="Cyclin-like" evidence="3">
    <location>
        <begin position="54"/>
        <end position="138"/>
    </location>
</feature>
<evidence type="ECO:0000313" key="4">
    <source>
        <dbReference type="EMBL" id="KAG2527113.1"/>
    </source>
</evidence>
<proteinExistence type="inferred from homology"/>
<dbReference type="Gene3D" id="1.10.472.10">
    <property type="entry name" value="Cyclin-like"/>
    <property type="match status" value="2"/>
</dbReference>
<reference evidence="8 9" key="2">
    <citation type="submission" date="2018-07" db="EMBL/GenBank/DDBJ databases">
        <title>Genome sequencing of oomycete isolates from Chile give support for New Zealand origin for Phytophthora kernoviae and make available the first Nothophytophthora sp. genome.</title>
        <authorList>
            <person name="Studholme D.J."/>
            <person name="Sanfuentes E."/>
            <person name="Panda P."/>
            <person name="Hill R."/>
            <person name="Sambles C."/>
            <person name="Grant M."/>
            <person name="Williams N.M."/>
            <person name="Mcdougal R.L."/>
        </authorList>
    </citation>
    <scope>NUCLEOTIDE SEQUENCE [LARGE SCALE GENOMIC DNA]</scope>
    <source>
        <strain evidence="6">Chile2</strain>
        <strain evidence="7">Chile4</strain>
    </source>
</reference>
<keyword evidence="1" id="KW-0195">Cyclin</keyword>
<dbReference type="InterPro" id="IPR039361">
    <property type="entry name" value="Cyclin"/>
</dbReference>
<comment type="similarity">
    <text evidence="1">Belongs to the cyclin family.</text>
</comment>
<dbReference type="STRING" id="325452.A0A3R7JA58"/>
<dbReference type="EMBL" id="MAYM02000914">
    <property type="protein sequence ID" value="RLN31851.1"/>
    <property type="molecule type" value="Genomic_DNA"/>
</dbReference>
<dbReference type="EMBL" id="JPWU03000059">
    <property type="protein sequence ID" value="KAG2528548.1"/>
    <property type="molecule type" value="Genomic_DNA"/>
</dbReference>
<feature type="region of interest" description="Disordered" evidence="2">
    <location>
        <begin position="323"/>
        <end position="344"/>
    </location>
</feature>
<evidence type="ECO:0000259" key="3">
    <source>
        <dbReference type="SMART" id="SM00385"/>
    </source>
</evidence>
<dbReference type="Proteomes" id="UP000285883">
    <property type="component" value="Unassembled WGS sequence"/>
</dbReference>
<protein>
    <recommendedName>
        <fullName evidence="3">Cyclin-like domain-containing protein</fullName>
    </recommendedName>
</protein>
<evidence type="ECO:0000256" key="1">
    <source>
        <dbReference type="RuleBase" id="RU000383"/>
    </source>
</evidence>
<evidence type="ECO:0000313" key="6">
    <source>
        <dbReference type="EMBL" id="RLN31851.1"/>
    </source>
</evidence>
<dbReference type="EMBL" id="JPWV03000060">
    <property type="protein sequence ID" value="KAG2527113.1"/>
    <property type="molecule type" value="Genomic_DNA"/>
</dbReference>
<dbReference type="InterPro" id="IPR006671">
    <property type="entry name" value="Cyclin_N"/>
</dbReference>
<evidence type="ECO:0000256" key="2">
    <source>
        <dbReference type="SAM" id="MobiDB-lite"/>
    </source>
</evidence>
<dbReference type="Proteomes" id="UP000785171">
    <property type="component" value="Unassembled WGS sequence"/>
</dbReference>
<reference evidence="4" key="3">
    <citation type="submission" date="2020-06" db="EMBL/GenBank/DDBJ databases">
        <authorList>
            <person name="Studholme D.J."/>
        </authorList>
    </citation>
    <scope>NUCLEOTIDE SEQUENCE</scope>
    <source>
        <strain evidence="4">NZFS 2646</strain>
        <strain evidence="5">NZFS 3630</strain>
    </source>
</reference>
<dbReference type="FunFam" id="1.10.472.10:FF:000057">
    <property type="entry name" value="Cyclin N-terminal domain containing 2"/>
    <property type="match status" value="1"/>
</dbReference>
<dbReference type="Proteomes" id="UP000285624">
    <property type="component" value="Unassembled WGS sequence"/>
</dbReference>
<name>A0A3R7JA58_9STRA</name>